<organism evidence="2 3">
    <name type="scientific">Favolaschia claudopus</name>
    <dbReference type="NCBI Taxonomy" id="2862362"/>
    <lineage>
        <taxon>Eukaryota</taxon>
        <taxon>Fungi</taxon>
        <taxon>Dikarya</taxon>
        <taxon>Basidiomycota</taxon>
        <taxon>Agaricomycotina</taxon>
        <taxon>Agaricomycetes</taxon>
        <taxon>Agaricomycetidae</taxon>
        <taxon>Agaricales</taxon>
        <taxon>Marasmiineae</taxon>
        <taxon>Mycenaceae</taxon>
        <taxon>Favolaschia</taxon>
    </lineage>
</organism>
<evidence type="ECO:0008006" key="4">
    <source>
        <dbReference type="Google" id="ProtNLM"/>
    </source>
</evidence>
<name>A0AAW0AIL5_9AGAR</name>
<reference evidence="2 3" key="1">
    <citation type="journal article" date="2024" name="J Genomics">
        <title>Draft genome sequencing and assembly of Favolaschia claudopus CIRM-BRFM 2984 isolated from oak limbs.</title>
        <authorList>
            <person name="Navarro D."/>
            <person name="Drula E."/>
            <person name="Chaduli D."/>
            <person name="Cazenave R."/>
            <person name="Ahrendt S."/>
            <person name="Wang J."/>
            <person name="Lipzen A."/>
            <person name="Daum C."/>
            <person name="Barry K."/>
            <person name="Grigoriev I.V."/>
            <person name="Favel A."/>
            <person name="Rosso M.N."/>
            <person name="Martin F."/>
        </authorList>
    </citation>
    <scope>NUCLEOTIDE SEQUENCE [LARGE SCALE GENOMIC DNA]</scope>
    <source>
        <strain evidence="2 3">CIRM-BRFM 2984</strain>
    </source>
</reference>
<feature type="compositionally biased region" description="Acidic residues" evidence="1">
    <location>
        <begin position="588"/>
        <end position="609"/>
    </location>
</feature>
<protein>
    <recommendedName>
        <fullName evidence="4">Protein kinase domain-containing protein</fullName>
    </recommendedName>
</protein>
<dbReference type="Proteomes" id="UP001362999">
    <property type="component" value="Unassembled WGS sequence"/>
</dbReference>
<feature type="region of interest" description="Disordered" evidence="1">
    <location>
        <begin position="572"/>
        <end position="609"/>
    </location>
</feature>
<dbReference type="EMBL" id="JAWWNJ010000061">
    <property type="protein sequence ID" value="KAK7013002.1"/>
    <property type="molecule type" value="Genomic_DNA"/>
</dbReference>
<keyword evidence="3" id="KW-1185">Reference proteome</keyword>
<evidence type="ECO:0000313" key="3">
    <source>
        <dbReference type="Proteomes" id="UP001362999"/>
    </source>
</evidence>
<comment type="caution">
    <text evidence="2">The sequence shown here is derived from an EMBL/GenBank/DDBJ whole genome shotgun (WGS) entry which is preliminary data.</text>
</comment>
<dbReference type="AlphaFoldDB" id="A0AAW0AIL5"/>
<accession>A0AAW0AIL5</accession>
<evidence type="ECO:0000256" key="1">
    <source>
        <dbReference type="SAM" id="MobiDB-lite"/>
    </source>
</evidence>
<gene>
    <name evidence="2" type="ORF">R3P38DRAFT_1514587</name>
</gene>
<evidence type="ECO:0000313" key="2">
    <source>
        <dbReference type="EMBL" id="KAK7013002.1"/>
    </source>
</evidence>
<sequence length="625" mass="71085">MFVSKEKWLSIRVVNRVRCFRESIFDFATTVPLVPAFENFRRIPLGDLIVEGNLGVVEKLRRPGRNTTTVRRVHAAKVFGSTTPFTVAMYEGKDANEEWDKYIAIHSRLRHPNFLQLFGMLTADGLYAAVFHEEYIPFKQALQSYTLTRTHEIYFWNFFERQFHKYANYLLPIAGEAVCPGSDRIQLSNMQFTPWLHRTGIVCFEIAQSNVWSCFQGISKRLEFENVHPAWPQNSYDTALHSAEHLLLPHDLPKMIALMEFCDYYILVGRTVKYRSTRLEHADSVRMSSWLVSDGEKVAREVAFLICPELPSATSYLYGGGCSFRGNDGCCRKVRFFPRNQGVEPDEPDVANLLKLESHSTHEGWLSQAGYVLSQLSLEVDVCSIVRCVDVKMIMHPSKPSVHEAELSLPPLSAFLTPDGTHLQYPTEQPCWFDPVRNEPLSMDKAEMLGLPAIELTIDVTSVYIDKSTLQQLREFHQGKGFDPDSQEIAKHLGYALYYFGNTGDPLPEPRFEMVSTYGADSENGFDSDDSMCSASNMDEDDSFEMVSTYGGESHQHLFTFTDSCLPFTAESENDFDSDDSMCSASNMDEDDSANSPTDMDEDRDMDEVEEILYPQTAAYFVDTQ</sequence>
<proteinExistence type="predicted"/>